<reference evidence="5 6" key="1">
    <citation type="submission" date="2019-03" db="EMBL/GenBank/DDBJ databases">
        <title>Genomic Encyclopedia of Type Strains, Phase IV (KMG-IV): sequencing the most valuable type-strain genomes for metagenomic binning, comparative biology and taxonomic classification.</title>
        <authorList>
            <person name="Goeker M."/>
        </authorList>
    </citation>
    <scope>NUCLEOTIDE SEQUENCE [LARGE SCALE GENOMIC DNA]</scope>
    <source>
        <strain evidence="5 6">DSM 2132</strain>
    </source>
</reference>
<dbReference type="InterPro" id="IPR037143">
    <property type="entry name" value="4-PPantetheinyl_Trfase_dom_sf"/>
</dbReference>
<dbReference type="SUPFAM" id="SSF56214">
    <property type="entry name" value="4'-phosphopantetheinyl transferase"/>
    <property type="match status" value="2"/>
</dbReference>
<evidence type="ECO:0000313" key="5">
    <source>
        <dbReference type="EMBL" id="TCP31125.1"/>
    </source>
</evidence>
<evidence type="ECO:0000256" key="2">
    <source>
        <dbReference type="ARBA" id="ARBA00022679"/>
    </source>
</evidence>
<comment type="caution">
    <text evidence="5">The sequence shown here is derived from an EMBL/GenBank/DDBJ whole genome shotgun (WGS) entry which is preliminary data.</text>
</comment>
<dbReference type="AlphaFoldDB" id="A0A4R2PB49"/>
<dbReference type="PANTHER" id="PTHR12215:SF10">
    <property type="entry name" value="L-AMINOADIPATE-SEMIALDEHYDE DEHYDROGENASE-PHOSPHOPANTETHEINYL TRANSFERASE"/>
    <property type="match status" value="1"/>
</dbReference>
<dbReference type="InterPro" id="IPR050559">
    <property type="entry name" value="P-Pant_transferase_sf"/>
</dbReference>
<dbReference type="GO" id="GO:0000287">
    <property type="term" value="F:magnesium ion binding"/>
    <property type="evidence" value="ECO:0007669"/>
    <property type="project" value="InterPro"/>
</dbReference>
<dbReference type="FunCoup" id="A0A4R2PB49">
    <property type="interactions" value="39"/>
</dbReference>
<dbReference type="Gene3D" id="3.90.470.20">
    <property type="entry name" value="4'-phosphopantetheinyl transferase domain"/>
    <property type="match status" value="1"/>
</dbReference>
<dbReference type="OrthoDB" id="9808281at2"/>
<gene>
    <name evidence="5" type="ORF">EV659_11254</name>
</gene>
<feature type="region of interest" description="Disordered" evidence="3">
    <location>
        <begin position="254"/>
        <end position="275"/>
    </location>
</feature>
<dbReference type="InterPro" id="IPR008278">
    <property type="entry name" value="4-PPantetheinyl_Trfase_dom"/>
</dbReference>
<evidence type="ECO:0000313" key="6">
    <source>
        <dbReference type="Proteomes" id="UP000295399"/>
    </source>
</evidence>
<dbReference type="EMBL" id="SLXO01000012">
    <property type="protein sequence ID" value="TCP31125.1"/>
    <property type="molecule type" value="Genomic_DNA"/>
</dbReference>
<dbReference type="RefSeq" id="WP_132709381.1">
    <property type="nucleotide sequence ID" value="NZ_JACIGF010000012.1"/>
</dbReference>
<dbReference type="GO" id="GO:0019878">
    <property type="term" value="P:lysine biosynthetic process via aminoadipic acid"/>
    <property type="evidence" value="ECO:0007669"/>
    <property type="project" value="TreeGrafter"/>
</dbReference>
<dbReference type="Pfam" id="PF01648">
    <property type="entry name" value="ACPS"/>
    <property type="match status" value="1"/>
</dbReference>
<name>A0A4R2PB49_RHOSA</name>
<accession>A0A4R2PB49</accession>
<sequence length="275" mass="28532">MGSDPGPVCQPVADGPHRSPAPGEWIALRWRGETAVQAARSLRAGAMVLLYGAIGHPAVATAARSAPLTPAERARAARYLFAANRDEFVAGRAMVRHVLGPFFGVAPGALGFDAAAFHKPRVTWPGADHVDVSLSHADGWVACALAGGCVVGVDVEPDRVLAADDRDGMARQVFAPGERAALAIAGAQADAGASLFFEIWRRKEAVLKAAGLGFSGDPAALCLARPDTRTGVAWQSTVVFAGRRWQVASVTPPGAPPMALAWSPNDPPRSRPGAA</sequence>
<dbReference type="GO" id="GO:0005829">
    <property type="term" value="C:cytosol"/>
    <property type="evidence" value="ECO:0007669"/>
    <property type="project" value="TreeGrafter"/>
</dbReference>
<evidence type="ECO:0000259" key="4">
    <source>
        <dbReference type="Pfam" id="PF01648"/>
    </source>
</evidence>
<proteinExistence type="inferred from homology"/>
<evidence type="ECO:0000256" key="1">
    <source>
        <dbReference type="ARBA" id="ARBA00010990"/>
    </source>
</evidence>
<keyword evidence="2 5" id="KW-0808">Transferase</keyword>
<dbReference type="Proteomes" id="UP000295399">
    <property type="component" value="Unassembled WGS sequence"/>
</dbReference>
<feature type="region of interest" description="Disordered" evidence="3">
    <location>
        <begin position="1"/>
        <end position="20"/>
    </location>
</feature>
<evidence type="ECO:0000256" key="3">
    <source>
        <dbReference type="SAM" id="MobiDB-lite"/>
    </source>
</evidence>
<feature type="domain" description="4'-phosphopantetheinyl transferase" evidence="4">
    <location>
        <begin position="151"/>
        <end position="220"/>
    </location>
</feature>
<dbReference type="GO" id="GO:0008897">
    <property type="term" value="F:holo-[acyl-carrier-protein] synthase activity"/>
    <property type="evidence" value="ECO:0007669"/>
    <property type="project" value="InterPro"/>
</dbReference>
<keyword evidence="6" id="KW-1185">Reference proteome</keyword>
<protein>
    <submittedName>
        <fullName evidence="5">4'-phosphopantetheinyl transferase</fullName>
    </submittedName>
</protein>
<dbReference type="PANTHER" id="PTHR12215">
    <property type="entry name" value="PHOSPHOPANTETHEINE TRANSFERASE"/>
    <property type="match status" value="1"/>
</dbReference>
<comment type="similarity">
    <text evidence="1">Belongs to the P-Pant transferase superfamily. Gsp/Sfp/HetI/AcpT family.</text>
</comment>
<dbReference type="InParanoid" id="A0A4R2PB49"/>
<organism evidence="5 6">
    <name type="scientific">Rhodothalassium salexigens DSM 2132</name>
    <dbReference type="NCBI Taxonomy" id="1188247"/>
    <lineage>
        <taxon>Bacteria</taxon>
        <taxon>Pseudomonadati</taxon>
        <taxon>Pseudomonadota</taxon>
        <taxon>Alphaproteobacteria</taxon>
        <taxon>Rhodothalassiales</taxon>
        <taxon>Rhodothalassiaceae</taxon>
        <taxon>Rhodothalassium</taxon>
    </lineage>
</organism>